<dbReference type="PANTHER" id="PTHR42760:SF133">
    <property type="entry name" value="3-OXOACYL-[ACYL-CARRIER-PROTEIN] REDUCTASE"/>
    <property type="match status" value="1"/>
</dbReference>
<reference evidence="4" key="1">
    <citation type="submission" date="2016-06" db="EMBL/GenBank/DDBJ databases">
        <title>Complete genome sequence of Actinoalloteichus fjordicus DSM 46855 (=ADI127-17), type strain of the new species Actinoalloteichus fjordicus.</title>
        <authorList>
            <person name="Ruckert C."/>
            <person name="Nouioui I."/>
            <person name="Willmese J."/>
            <person name="van Wezel G."/>
            <person name="Klenk H.-P."/>
            <person name="Kalinowski J."/>
            <person name="Zotchev S.B."/>
        </authorList>
    </citation>
    <scope>NUCLEOTIDE SEQUENCE [LARGE SCALE GENOMIC DNA]</scope>
    <source>
        <strain evidence="4">ADI127-7</strain>
    </source>
</reference>
<evidence type="ECO:0000313" key="3">
    <source>
        <dbReference type="EMBL" id="APU15254.1"/>
    </source>
</evidence>
<dbReference type="SUPFAM" id="SSF51735">
    <property type="entry name" value="NAD(P)-binding Rossmann-fold domains"/>
    <property type="match status" value="1"/>
</dbReference>
<dbReference type="PANTHER" id="PTHR42760">
    <property type="entry name" value="SHORT-CHAIN DEHYDROGENASES/REDUCTASES FAMILY MEMBER"/>
    <property type="match status" value="1"/>
</dbReference>
<dbReference type="Proteomes" id="UP000185511">
    <property type="component" value="Chromosome"/>
</dbReference>
<dbReference type="KEGG" id="acad:UA74_16030"/>
<dbReference type="PRINTS" id="PR00081">
    <property type="entry name" value="GDHRDH"/>
</dbReference>
<protein>
    <submittedName>
        <fullName evidence="3">Uncharacterized protein</fullName>
    </submittedName>
</protein>
<sequence>MRRAERARVLVTGATGVVGRAILSTLWTRTSLSTTTVGRRAPSGMREKDEHHHVDLADSNEVEQVCVLIGRAPAAFQAVVFAAGVDSRQGAIDVDPAVFDQVMRVNCRSHLQILRAILSRREMDSPPLPVIAVSSDVVSDRQARTAVYAASKAALEEALRHAAADAALHVVLVRLAALEVPMAEIVEQGSVHRLLRPPPTAARLLATRIAESLLAPPDTGSSVEVWT</sequence>
<name>A0AAC9LFF8_9PSEU</name>
<accession>A0AAC9LFF8</accession>
<organism evidence="3 4">
    <name type="scientific">Actinoalloteichus fjordicus</name>
    <dbReference type="NCBI Taxonomy" id="1612552"/>
    <lineage>
        <taxon>Bacteria</taxon>
        <taxon>Bacillati</taxon>
        <taxon>Actinomycetota</taxon>
        <taxon>Actinomycetes</taxon>
        <taxon>Pseudonocardiales</taxon>
        <taxon>Pseudonocardiaceae</taxon>
        <taxon>Actinoalloteichus</taxon>
    </lineage>
</organism>
<comment type="similarity">
    <text evidence="1">Belongs to the short-chain dehydrogenases/reductases (SDR) family.</text>
</comment>
<keyword evidence="2" id="KW-0560">Oxidoreductase</keyword>
<evidence type="ECO:0000256" key="1">
    <source>
        <dbReference type="ARBA" id="ARBA00006484"/>
    </source>
</evidence>
<keyword evidence="4" id="KW-1185">Reference proteome</keyword>
<dbReference type="Pfam" id="PF00106">
    <property type="entry name" value="adh_short"/>
    <property type="match status" value="1"/>
</dbReference>
<evidence type="ECO:0000256" key="2">
    <source>
        <dbReference type="ARBA" id="ARBA00023002"/>
    </source>
</evidence>
<dbReference type="InterPro" id="IPR036291">
    <property type="entry name" value="NAD(P)-bd_dom_sf"/>
</dbReference>
<proteinExistence type="inferred from homology"/>
<gene>
    <name evidence="3" type="ORF">UA74_16030</name>
</gene>
<dbReference type="EMBL" id="CP016076">
    <property type="protein sequence ID" value="APU15254.1"/>
    <property type="molecule type" value="Genomic_DNA"/>
</dbReference>
<dbReference type="Gene3D" id="3.40.50.720">
    <property type="entry name" value="NAD(P)-binding Rossmann-like Domain"/>
    <property type="match status" value="1"/>
</dbReference>
<dbReference type="AlphaFoldDB" id="A0AAC9LFF8"/>
<dbReference type="InterPro" id="IPR002347">
    <property type="entry name" value="SDR_fam"/>
</dbReference>
<evidence type="ECO:0000313" key="4">
    <source>
        <dbReference type="Proteomes" id="UP000185511"/>
    </source>
</evidence>
<dbReference type="GO" id="GO:0016616">
    <property type="term" value="F:oxidoreductase activity, acting on the CH-OH group of donors, NAD or NADP as acceptor"/>
    <property type="evidence" value="ECO:0007669"/>
    <property type="project" value="TreeGrafter"/>
</dbReference>